<dbReference type="GO" id="GO:0016491">
    <property type="term" value="F:oxidoreductase activity"/>
    <property type="evidence" value="ECO:0007669"/>
    <property type="project" value="TreeGrafter"/>
</dbReference>
<dbReference type="Proteomes" id="UP000275267">
    <property type="component" value="Unassembled WGS sequence"/>
</dbReference>
<dbReference type="SUPFAM" id="SSF50129">
    <property type="entry name" value="GroES-like"/>
    <property type="match status" value="1"/>
</dbReference>
<dbReference type="EMBL" id="PQIB02000157">
    <property type="protein sequence ID" value="RLM52739.1"/>
    <property type="molecule type" value="Genomic_DNA"/>
</dbReference>
<name>A0A3L6P9P7_PANMI</name>
<proteinExistence type="predicted"/>
<evidence type="ECO:0000259" key="2">
    <source>
        <dbReference type="Pfam" id="PF08240"/>
    </source>
</evidence>
<sequence length="221" mass="23728">MVAEAGTMEESGATVHPRWKRPAWIRPEDVGAVESNCRRWIPPMEGQEEGSQRTTTPGSAICRRTLGGAAPGGDHGRPPRGHARRPSRRCAGGAPCRMTGNVRTAGTRVAEAKAKKWRRFVVRLLGDPTVAPGEEGSPFAAVSGDNPVRVAAVSLNFATFLQVQGKYQERPPLPLVPFSDYAGIVDAIRSGVRGLRHGDHVCSIVSLGAFTEFIVAKENQV</sequence>
<comment type="caution">
    <text evidence="3">The sequence shown here is derived from an EMBL/GenBank/DDBJ whole genome shotgun (WGS) entry which is preliminary data.</text>
</comment>
<feature type="domain" description="Alcohol dehydrogenase-like N-terminal" evidence="2">
    <location>
        <begin position="147"/>
        <end position="220"/>
    </location>
</feature>
<feature type="compositionally biased region" description="Basic residues" evidence="1">
    <location>
        <begin position="78"/>
        <end position="88"/>
    </location>
</feature>
<evidence type="ECO:0000313" key="4">
    <source>
        <dbReference type="Proteomes" id="UP000275267"/>
    </source>
</evidence>
<dbReference type="OrthoDB" id="10257049at2759"/>
<organism evidence="3 4">
    <name type="scientific">Panicum miliaceum</name>
    <name type="common">Proso millet</name>
    <name type="synonym">Broomcorn millet</name>
    <dbReference type="NCBI Taxonomy" id="4540"/>
    <lineage>
        <taxon>Eukaryota</taxon>
        <taxon>Viridiplantae</taxon>
        <taxon>Streptophyta</taxon>
        <taxon>Embryophyta</taxon>
        <taxon>Tracheophyta</taxon>
        <taxon>Spermatophyta</taxon>
        <taxon>Magnoliopsida</taxon>
        <taxon>Liliopsida</taxon>
        <taxon>Poales</taxon>
        <taxon>Poaceae</taxon>
        <taxon>PACMAD clade</taxon>
        <taxon>Panicoideae</taxon>
        <taxon>Panicodae</taxon>
        <taxon>Paniceae</taxon>
        <taxon>Panicinae</taxon>
        <taxon>Panicum</taxon>
        <taxon>Panicum sect. Panicum</taxon>
    </lineage>
</organism>
<dbReference type="AlphaFoldDB" id="A0A3L6P9P7"/>
<dbReference type="InterPro" id="IPR011032">
    <property type="entry name" value="GroES-like_sf"/>
</dbReference>
<dbReference type="InterPro" id="IPR051397">
    <property type="entry name" value="Zn-ADH-like_protein"/>
</dbReference>
<reference evidence="4" key="1">
    <citation type="journal article" date="2019" name="Nat. Commun.">
        <title>The genome of broomcorn millet.</title>
        <authorList>
            <person name="Zou C."/>
            <person name="Miki D."/>
            <person name="Li D."/>
            <person name="Tang Q."/>
            <person name="Xiao L."/>
            <person name="Rajput S."/>
            <person name="Deng P."/>
            <person name="Jia W."/>
            <person name="Huang R."/>
            <person name="Zhang M."/>
            <person name="Sun Y."/>
            <person name="Hu J."/>
            <person name="Fu X."/>
            <person name="Schnable P.S."/>
            <person name="Li F."/>
            <person name="Zhang H."/>
            <person name="Feng B."/>
            <person name="Zhu X."/>
            <person name="Liu R."/>
            <person name="Schnable J.C."/>
            <person name="Zhu J.-K."/>
            <person name="Zhang H."/>
        </authorList>
    </citation>
    <scope>NUCLEOTIDE SEQUENCE [LARGE SCALE GENOMIC DNA]</scope>
</reference>
<dbReference type="PANTHER" id="PTHR43677:SF4">
    <property type="entry name" value="QUINONE OXIDOREDUCTASE-LIKE PROTEIN 2"/>
    <property type="match status" value="1"/>
</dbReference>
<dbReference type="STRING" id="4540.A0A3L6P9P7"/>
<evidence type="ECO:0000256" key="1">
    <source>
        <dbReference type="SAM" id="MobiDB-lite"/>
    </source>
</evidence>
<dbReference type="InterPro" id="IPR013154">
    <property type="entry name" value="ADH-like_N"/>
</dbReference>
<dbReference type="Gene3D" id="3.90.180.10">
    <property type="entry name" value="Medium-chain alcohol dehydrogenases, catalytic domain"/>
    <property type="match status" value="1"/>
</dbReference>
<accession>A0A3L6P9P7</accession>
<dbReference type="Pfam" id="PF08240">
    <property type="entry name" value="ADH_N"/>
    <property type="match status" value="1"/>
</dbReference>
<feature type="region of interest" description="Disordered" evidence="1">
    <location>
        <begin position="43"/>
        <end position="96"/>
    </location>
</feature>
<protein>
    <recommendedName>
        <fullName evidence="2">Alcohol dehydrogenase-like N-terminal domain-containing protein</fullName>
    </recommendedName>
</protein>
<dbReference type="PANTHER" id="PTHR43677">
    <property type="entry name" value="SHORT-CHAIN DEHYDROGENASE/REDUCTASE"/>
    <property type="match status" value="1"/>
</dbReference>
<evidence type="ECO:0000313" key="3">
    <source>
        <dbReference type="EMBL" id="RLM52739.1"/>
    </source>
</evidence>
<gene>
    <name evidence="3" type="ORF">C2845_PMPSC048695</name>
</gene>
<keyword evidence="4" id="KW-1185">Reference proteome</keyword>